<keyword evidence="17" id="KW-1185">Reference proteome</keyword>
<dbReference type="GO" id="GO:0004514">
    <property type="term" value="F:nicotinate-nucleotide diphosphorylase (carboxylating) activity"/>
    <property type="evidence" value="ECO:0007669"/>
    <property type="project" value="UniProtKB-EC"/>
</dbReference>
<sequence>MILNKFLIEKAIKEALIEDLSPGDLTTDATIPEPWERNAYILAKEDFILAGSLCFKTTFELLDPSLSIKFNAFDGDWIKKGTRLADLKGNVASILKGERVALNFLQRLSGIATLTRQFVDKVAGLNVRICDTRKTTPGLRILEKYAVRVGGGFNHRFSLSDGILIKDNHIAACGGVRSAVERARLHSPHSYKIEVEVSTKEDLLEAIEAGADAVLLDNMTIDELKSAVELARQKAPDLLLEASGGVNLENVRAIAETGVDIISVGALTHSARSVDISLKVTTNIG</sequence>
<dbReference type="InterPro" id="IPR002638">
    <property type="entry name" value="Quinolinate_PRibosylTrfase_C"/>
</dbReference>
<feature type="domain" description="Quinolinate phosphoribosyl transferase C-terminal" evidence="14">
    <location>
        <begin position="111"/>
        <end position="279"/>
    </location>
</feature>
<evidence type="ECO:0000256" key="12">
    <source>
        <dbReference type="PIRNR" id="PIRNR006250"/>
    </source>
</evidence>
<dbReference type="CDD" id="cd01572">
    <property type="entry name" value="QPRTase"/>
    <property type="match status" value="1"/>
</dbReference>
<feature type="binding site" evidence="13">
    <location>
        <position position="217"/>
    </location>
    <ligand>
        <name>substrate</name>
    </ligand>
</feature>
<keyword evidence="8 12" id="KW-0808">Transferase</keyword>
<dbReference type="Pfam" id="PF01729">
    <property type="entry name" value="QRPTase_C"/>
    <property type="match status" value="1"/>
</dbReference>
<dbReference type="Gene3D" id="3.90.1170.20">
    <property type="entry name" value="Quinolinate phosphoribosyl transferase, N-terminal domain"/>
    <property type="match status" value="1"/>
</dbReference>
<dbReference type="GO" id="GO:0034213">
    <property type="term" value="P:quinolinate catabolic process"/>
    <property type="evidence" value="ECO:0007669"/>
    <property type="project" value="TreeGrafter"/>
</dbReference>
<dbReference type="FunFam" id="3.90.1170.20:FF:000001">
    <property type="entry name" value="Nicotinate-nucleotide diphosphorylase (Carboxylating)"/>
    <property type="match status" value="1"/>
</dbReference>
<evidence type="ECO:0000256" key="3">
    <source>
        <dbReference type="ARBA" id="ARBA00009400"/>
    </source>
</evidence>
<accession>A0A1B9F9K8</accession>
<dbReference type="AlphaFoldDB" id="A0A1B9F9K8"/>
<proteinExistence type="inferred from homology"/>
<evidence type="ECO:0000256" key="2">
    <source>
        <dbReference type="ARBA" id="ARBA00004893"/>
    </source>
</evidence>
<dbReference type="PATRIC" id="fig|1156395.6.peg.366"/>
<dbReference type="InterPro" id="IPR022412">
    <property type="entry name" value="Quinolinate_PRibosylTrfase_N"/>
</dbReference>
<dbReference type="GO" id="GO:0005737">
    <property type="term" value="C:cytoplasm"/>
    <property type="evidence" value="ECO:0007669"/>
    <property type="project" value="TreeGrafter"/>
</dbReference>
<evidence type="ECO:0000259" key="15">
    <source>
        <dbReference type="Pfam" id="PF02749"/>
    </source>
</evidence>
<keyword evidence="6" id="KW-0662">Pyridine nucleotide biosynthesis</keyword>
<feature type="binding site" evidence="13">
    <location>
        <begin position="264"/>
        <end position="266"/>
    </location>
    <ligand>
        <name>substrate</name>
    </ligand>
</feature>
<dbReference type="PIRSF" id="PIRSF006250">
    <property type="entry name" value="NadC_ModD"/>
    <property type="match status" value="1"/>
</dbReference>
<evidence type="ECO:0000256" key="9">
    <source>
        <dbReference type="ARBA" id="ARBA00033102"/>
    </source>
</evidence>
<gene>
    <name evidence="16" type="ORF">DBT_0362</name>
</gene>
<dbReference type="Proteomes" id="UP000093080">
    <property type="component" value="Unassembled WGS sequence"/>
</dbReference>
<dbReference type="InterPro" id="IPR027277">
    <property type="entry name" value="NadC/ModD"/>
</dbReference>
<dbReference type="GO" id="GO:0009435">
    <property type="term" value="P:NAD+ biosynthetic process"/>
    <property type="evidence" value="ECO:0007669"/>
    <property type="project" value="UniProtKB-UniPathway"/>
</dbReference>
<comment type="pathway">
    <text evidence="2">Cofactor biosynthesis; NAD(+) biosynthesis; nicotinate D-ribonucleotide from quinolinate: step 1/1.</text>
</comment>
<comment type="similarity">
    <text evidence="3 12">Belongs to the NadC/ModD family.</text>
</comment>
<feature type="binding site" evidence="13">
    <location>
        <begin position="132"/>
        <end position="134"/>
    </location>
    <ligand>
        <name>substrate</name>
    </ligand>
</feature>
<feature type="binding site" evidence="13">
    <location>
        <position position="196"/>
    </location>
    <ligand>
        <name>substrate</name>
    </ligand>
</feature>
<dbReference type="FunFam" id="3.20.20.70:FF:000030">
    <property type="entry name" value="Nicotinate-nucleotide pyrophosphorylase, carboxylating"/>
    <property type="match status" value="1"/>
</dbReference>
<dbReference type="UniPathway" id="UPA00253">
    <property type="reaction ID" value="UER00331"/>
</dbReference>
<comment type="subunit">
    <text evidence="4">Hexamer formed by 3 homodimers.</text>
</comment>
<comment type="caution">
    <text evidence="16">The sequence shown here is derived from an EMBL/GenBank/DDBJ whole genome shotgun (WGS) entry which is preliminary data.</text>
</comment>
<evidence type="ECO:0000256" key="8">
    <source>
        <dbReference type="ARBA" id="ARBA00022679"/>
    </source>
</evidence>
<dbReference type="SUPFAM" id="SSF51690">
    <property type="entry name" value="Nicotinate/Quinolinate PRTase C-terminal domain-like"/>
    <property type="match status" value="1"/>
</dbReference>
<protein>
    <recommendedName>
        <fullName evidence="11">Probable nicotinate-nucleotide pyrophosphorylase [carboxylating]</fullName>
        <ecNumber evidence="5">2.4.2.19</ecNumber>
    </recommendedName>
    <alternativeName>
        <fullName evidence="9">Quinolinate phosphoribosyltransferase [decarboxylating]</fullName>
    </alternativeName>
</protein>
<evidence type="ECO:0000256" key="11">
    <source>
        <dbReference type="ARBA" id="ARBA00069173"/>
    </source>
</evidence>
<dbReference type="InterPro" id="IPR036068">
    <property type="entry name" value="Nicotinate_pribotase-like_C"/>
</dbReference>
<evidence type="ECO:0000313" key="17">
    <source>
        <dbReference type="Proteomes" id="UP000093080"/>
    </source>
</evidence>
<dbReference type="InterPro" id="IPR037128">
    <property type="entry name" value="Quinolinate_PRibosylTase_N_sf"/>
</dbReference>
<dbReference type="RefSeq" id="WP_279614735.1">
    <property type="nucleotide sequence ID" value="NZ_MAGO01000001.1"/>
</dbReference>
<evidence type="ECO:0000256" key="13">
    <source>
        <dbReference type="PIRSR" id="PIRSR006250-1"/>
    </source>
</evidence>
<dbReference type="NCBIfam" id="TIGR00078">
    <property type="entry name" value="nadC"/>
    <property type="match status" value="1"/>
</dbReference>
<dbReference type="Gene3D" id="3.20.20.70">
    <property type="entry name" value="Aldolase class I"/>
    <property type="match status" value="1"/>
</dbReference>
<name>A0A1B9F9K8_9BACT</name>
<feature type="binding site" evidence="13">
    <location>
        <position position="156"/>
    </location>
    <ligand>
        <name>substrate</name>
    </ligand>
</feature>
<comment type="function">
    <text evidence="1">Involved in the catabolism of quinolinic acid (QA).</text>
</comment>
<dbReference type="Pfam" id="PF02749">
    <property type="entry name" value="QRPTase_N"/>
    <property type="match status" value="1"/>
</dbReference>
<dbReference type="InterPro" id="IPR013785">
    <property type="entry name" value="Aldolase_TIM"/>
</dbReference>
<dbReference type="EC" id="2.4.2.19" evidence="5"/>
<organism evidence="16 17">
    <name type="scientific">Dissulfuribacter thermophilus</name>
    <dbReference type="NCBI Taxonomy" id="1156395"/>
    <lineage>
        <taxon>Bacteria</taxon>
        <taxon>Pseudomonadati</taxon>
        <taxon>Thermodesulfobacteriota</taxon>
        <taxon>Dissulfuribacteria</taxon>
        <taxon>Dissulfuribacterales</taxon>
        <taxon>Dissulfuribacteraceae</taxon>
        <taxon>Dissulfuribacter</taxon>
    </lineage>
</organism>
<reference evidence="16 17" key="1">
    <citation type="submission" date="2016-06" db="EMBL/GenBank/DDBJ databases">
        <title>Respiratory ammonification of nitrate coupled to the oxidation of elemental sulfur in deep-sea autotrophic thermophilic bacteria.</title>
        <authorList>
            <person name="Slobodkina G.B."/>
            <person name="Mardanov A.V."/>
            <person name="Ravin N.V."/>
            <person name="Frolova A.A."/>
            <person name="Viryasiv M.B."/>
            <person name="Chernyh N.A."/>
            <person name="Bonch-Osmolovskaya E.A."/>
            <person name="Slobodkin A.I."/>
        </authorList>
    </citation>
    <scope>NUCLEOTIDE SEQUENCE [LARGE SCALE GENOMIC DNA]</scope>
    <source>
        <strain evidence="16 17">S69</strain>
    </source>
</reference>
<feature type="domain" description="Quinolinate phosphoribosyl transferase N-terminal" evidence="15">
    <location>
        <begin position="24"/>
        <end position="109"/>
    </location>
</feature>
<evidence type="ECO:0000256" key="5">
    <source>
        <dbReference type="ARBA" id="ARBA00011944"/>
    </source>
</evidence>
<dbReference type="PANTHER" id="PTHR32179">
    <property type="entry name" value="NICOTINATE-NUCLEOTIDE PYROPHOSPHORYLASE [CARBOXYLATING]"/>
    <property type="match status" value="1"/>
</dbReference>
<feature type="binding site" evidence="13">
    <location>
        <position position="99"/>
    </location>
    <ligand>
        <name>substrate</name>
    </ligand>
</feature>
<evidence type="ECO:0000256" key="1">
    <source>
        <dbReference type="ARBA" id="ARBA00003237"/>
    </source>
</evidence>
<evidence type="ECO:0000313" key="16">
    <source>
        <dbReference type="EMBL" id="OCC16545.1"/>
    </source>
</evidence>
<evidence type="ECO:0000259" key="14">
    <source>
        <dbReference type="Pfam" id="PF01729"/>
    </source>
</evidence>
<evidence type="ECO:0000256" key="7">
    <source>
        <dbReference type="ARBA" id="ARBA00022676"/>
    </source>
</evidence>
<evidence type="ECO:0000256" key="4">
    <source>
        <dbReference type="ARBA" id="ARBA00011218"/>
    </source>
</evidence>
<keyword evidence="7 12" id="KW-0328">Glycosyltransferase</keyword>
<dbReference type="PANTHER" id="PTHR32179:SF3">
    <property type="entry name" value="NICOTINATE-NUCLEOTIDE PYROPHOSPHORYLASE [CARBOXYLATING]"/>
    <property type="match status" value="1"/>
</dbReference>
<dbReference type="STRING" id="1156395.DBT_0362"/>
<feature type="binding site" evidence="13">
    <location>
        <position position="166"/>
    </location>
    <ligand>
        <name>substrate</name>
    </ligand>
</feature>
<feature type="binding site" evidence="13">
    <location>
        <begin position="243"/>
        <end position="245"/>
    </location>
    <ligand>
        <name>substrate</name>
    </ligand>
</feature>
<dbReference type="EMBL" id="MAGO01000001">
    <property type="protein sequence ID" value="OCC16545.1"/>
    <property type="molecule type" value="Genomic_DNA"/>
</dbReference>
<dbReference type="SUPFAM" id="SSF54675">
    <property type="entry name" value="Nicotinate/Quinolinate PRTase N-terminal domain-like"/>
    <property type="match status" value="1"/>
</dbReference>
<evidence type="ECO:0000256" key="6">
    <source>
        <dbReference type="ARBA" id="ARBA00022642"/>
    </source>
</evidence>
<dbReference type="InterPro" id="IPR004393">
    <property type="entry name" value="NadC"/>
</dbReference>
<comment type="catalytic activity">
    <reaction evidence="10">
        <text>nicotinate beta-D-ribonucleotide + CO2 + diphosphate = quinolinate + 5-phospho-alpha-D-ribose 1-diphosphate + 2 H(+)</text>
        <dbReference type="Rhea" id="RHEA:12733"/>
        <dbReference type="ChEBI" id="CHEBI:15378"/>
        <dbReference type="ChEBI" id="CHEBI:16526"/>
        <dbReference type="ChEBI" id="CHEBI:29959"/>
        <dbReference type="ChEBI" id="CHEBI:33019"/>
        <dbReference type="ChEBI" id="CHEBI:57502"/>
        <dbReference type="ChEBI" id="CHEBI:58017"/>
        <dbReference type="EC" id="2.4.2.19"/>
    </reaction>
</comment>
<evidence type="ECO:0000256" key="10">
    <source>
        <dbReference type="ARBA" id="ARBA00047445"/>
    </source>
</evidence>